<evidence type="ECO:0008006" key="4">
    <source>
        <dbReference type="Google" id="ProtNLM"/>
    </source>
</evidence>
<evidence type="ECO:0000313" key="2">
    <source>
        <dbReference type="EMBL" id="GFR71094.1"/>
    </source>
</evidence>
<comment type="caution">
    <text evidence="2">The sequence shown here is derived from an EMBL/GenBank/DDBJ whole genome shotgun (WGS) entry which is preliminary data.</text>
</comment>
<protein>
    <recommendedName>
        <fullName evidence="4">Ig-like domain-containing protein</fullName>
    </recommendedName>
</protein>
<proteinExistence type="predicted"/>
<evidence type="ECO:0000313" key="3">
    <source>
        <dbReference type="Proteomes" id="UP000762676"/>
    </source>
</evidence>
<reference evidence="2 3" key="1">
    <citation type="journal article" date="2021" name="Elife">
        <title>Chloroplast acquisition without the gene transfer in kleptoplastic sea slugs, Plakobranchus ocellatus.</title>
        <authorList>
            <person name="Maeda T."/>
            <person name="Takahashi S."/>
            <person name="Yoshida T."/>
            <person name="Shimamura S."/>
            <person name="Takaki Y."/>
            <person name="Nagai Y."/>
            <person name="Toyoda A."/>
            <person name="Suzuki Y."/>
            <person name="Arimoto A."/>
            <person name="Ishii H."/>
            <person name="Satoh N."/>
            <person name="Nishiyama T."/>
            <person name="Hasebe M."/>
            <person name="Maruyama T."/>
            <person name="Minagawa J."/>
            <person name="Obokata J."/>
            <person name="Shigenobu S."/>
        </authorList>
    </citation>
    <scope>NUCLEOTIDE SEQUENCE [LARGE SCALE GENOMIC DNA]</scope>
</reference>
<sequence length="352" mass="38319">MEGAQDQRRGRPTTSGGCNRKTARPANKEETALRWSCYRGSSGHLLQLAVEGRRGRGCPIDTVDHVADISSATAVLLDSRWQAEEAGGSDVVKCYPYSCGGRYRFDFPTNISSTRSTLTISSVSRVTPFNMETKWTCNPCSRSFRTVCDKLQVYAKSQNPSCTVNENTGSGGMPSVTVTCSTSKVYPEAKCSFYRTTNGGNSIKIIKTPVYSHITIPATASTPVYYKSRCSVSVSVQELGEGTHSFLGYIYPDVTGGSSMVNGSSTDKTVTLSFPQVSHSCLTSMEQGYFIGKSTRCTCRATSDGYPRGSAQWYKGGQTVGSNGDLDITYNKNSESVIYPPTNLKKFFFLMK</sequence>
<accession>A0AAV4FDP2</accession>
<name>A0AAV4FDP2_9GAST</name>
<dbReference type="AlphaFoldDB" id="A0AAV4FDP2"/>
<feature type="region of interest" description="Disordered" evidence="1">
    <location>
        <begin position="1"/>
        <end position="27"/>
    </location>
</feature>
<evidence type="ECO:0000256" key="1">
    <source>
        <dbReference type="SAM" id="MobiDB-lite"/>
    </source>
</evidence>
<dbReference type="EMBL" id="BMAT01000686">
    <property type="protein sequence ID" value="GFR71094.1"/>
    <property type="molecule type" value="Genomic_DNA"/>
</dbReference>
<dbReference type="Proteomes" id="UP000762676">
    <property type="component" value="Unassembled WGS sequence"/>
</dbReference>
<gene>
    <name evidence="2" type="ORF">ElyMa_000344100</name>
</gene>
<keyword evidence="3" id="KW-1185">Reference proteome</keyword>
<organism evidence="2 3">
    <name type="scientific">Elysia marginata</name>
    <dbReference type="NCBI Taxonomy" id="1093978"/>
    <lineage>
        <taxon>Eukaryota</taxon>
        <taxon>Metazoa</taxon>
        <taxon>Spiralia</taxon>
        <taxon>Lophotrochozoa</taxon>
        <taxon>Mollusca</taxon>
        <taxon>Gastropoda</taxon>
        <taxon>Heterobranchia</taxon>
        <taxon>Euthyneura</taxon>
        <taxon>Panpulmonata</taxon>
        <taxon>Sacoglossa</taxon>
        <taxon>Placobranchoidea</taxon>
        <taxon>Plakobranchidae</taxon>
        <taxon>Elysia</taxon>
    </lineage>
</organism>